<sequence length="281" mass="31549">MKNTKNLALLALIAVAALVQISFVKNDLSKKALNWKTGVALYSFNKFSFAETIEKADSAGAKFVEGFFFHNLGKDFNGHAIPNLNDEEISKMKSMLDKKGIQMKSLYSGNGKNLEEWNTYFTFSKKMGIEFLTCEPEKKDWNLLDSLAGAYKMRIAIHEHAKGSSYYWHPDSVVAAMKGRPNIWACADLGHWVRSGLDPVKCLKTLEGRIICVHVKDLDGANNLKANDVVAGTGVLDYPAIVKELKRQNFNGMAYIEREGNWNNNMPDVKQALEYLSKLSR</sequence>
<reference evidence="2 3" key="1">
    <citation type="submission" date="2021-04" db="EMBL/GenBank/DDBJ databases">
        <authorList>
            <person name="Rodrigo-Torres L."/>
            <person name="Arahal R. D."/>
            <person name="Lucena T."/>
        </authorList>
    </citation>
    <scope>NUCLEOTIDE SEQUENCE [LARGE SCALE GENOMIC DNA]</scope>
    <source>
        <strain evidence="2 3">CECT 9623</strain>
    </source>
</reference>
<evidence type="ECO:0000313" key="2">
    <source>
        <dbReference type="EMBL" id="CAG5072399.1"/>
    </source>
</evidence>
<keyword evidence="3" id="KW-1185">Reference proteome</keyword>
<evidence type="ECO:0000313" key="3">
    <source>
        <dbReference type="Proteomes" id="UP000679725"/>
    </source>
</evidence>
<accession>A0ABM8UV42</accession>
<dbReference type="Pfam" id="PF01261">
    <property type="entry name" value="AP_endonuc_2"/>
    <property type="match status" value="1"/>
</dbReference>
<dbReference type="RefSeq" id="WP_215235427.1">
    <property type="nucleotide sequence ID" value="NZ_CAJRAU010000006.1"/>
</dbReference>
<dbReference type="PANTHER" id="PTHR12110:SF41">
    <property type="entry name" value="INOSOSE DEHYDRATASE"/>
    <property type="match status" value="1"/>
</dbReference>
<dbReference type="EMBL" id="CAJRAU010000006">
    <property type="protein sequence ID" value="CAG5072399.1"/>
    <property type="molecule type" value="Genomic_DNA"/>
</dbReference>
<comment type="caution">
    <text evidence="2">The sequence shown here is derived from an EMBL/GenBank/DDBJ whole genome shotgun (WGS) entry which is preliminary data.</text>
</comment>
<organism evidence="2 3">
    <name type="scientific">Dyadobacter linearis</name>
    <dbReference type="NCBI Taxonomy" id="2823330"/>
    <lineage>
        <taxon>Bacteria</taxon>
        <taxon>Pseudomonadati</taxon>
        <taxon>Bacteroidota</taxon>
        <taxon>Cytophagia</taxon>
        <taxon>Cytophagales</taxon>
        <taxon>Spirosomataceae</taxon>
        <taxon>Dyadobacter</taxon>
    </lineage>
</organism>
<dbReference type="InterPro" id="IPR050312">
    <property type="entry name" value="IolE/XylAMocC-like"/>
</dbReference>
<dbReference type="InterPro" id="IPR013022">
    <property type="entry name" value="Xyl_isomerase-like_TIM-brl"/>
</dbReference>
<dbReference type="PANTHER" id="PTHR12110">
    <property type="entry name" value="HYDROXYPYRUVATE ISOMERASE"/>
    <property type="match status" value="1"/>
</dbReference>
<name>A0ABM8UV42_9BACT</name>
<evidence type="ECO:0000259" key="1">
    <source>
        <dbReference type="Pfam" id="PF01261"/>
    </source>
</evidence>
<feature type="domain" description="Xylose isomerase-like TIM barrel" evidence="1">
    <location>
        <begin position="54"/>
        <end position="278"/>
    </location>
</feature>
<proteinExistence type="predicted"/>
<protein>
    <recommendedName>
        <fullName evidence="1">Xylose isomerase-like TIM barrel domain-containing protein</fullName>
    </recommendedName>
</protein>
<gene>
    <name evidence="2" type="ORF">DYBT9623_04141</name>
</gene>
<dbReference type="SUPFAM" id="SSF51658">
    <property type="entry name" value="Xylose isomerase-like"/>
    <property type="match status" value="1"/>
</dbReference>
<dbReference type="Proteomes" id="UP000679725">
    <property type="component" value="Unassembled WGS sequence"/>
</dbReference>
<dbReference type="InterPro" id="IPR036237">
    <property type="entry name" value="Xyl_isomerase-like_sf"/>
</dbReference>
<dbReference type="Gene3D" id="3.20.20.150">
    <property type="entry name" value="Divalent-metal-dependent TIM barrel enzymes"/>
    <property type="match status" value="1"/>
</dbReference>